<evidence type="ECO:0000313" key="10">
    <source>
        <dbReference type="Proteomes" id="UP000229757"/>
    </source>
</evidence>
<dbReference type="InterPro" id="IPR029036">
    <property type="entry name" value="P5CR_dimer"/>
</dbReference>
<gene>
    <name evidence="4" type="primary">proC</name>
    <name evidence="9" type="ORF">REIFOR_00324</name>
</gene>
<dbReference type="EMBL" id="CP011797">
    <property type="protein sequence ID" value="ATX75501.1"/>
    <property type="molecule type" value="Genomic_DNA"/>
</dbReference>
<dbReference type="PIRSF" id="PIRSF000193">
    <property type="entry name" value="Pyrrol-5-carb_rd"/>
    <property type="match status" value="1"/>
</dbReference>
<dbReference type="NCBIfam" id="TIGR00112">
    <property type="entry name" value="proC"/>
    <property type="match status" value="1"/>
</dbReference>
<evidence type="ECO:0000256" key="4">
    <source>
        <dbReference type="HAMAP-Rule" id="MF_01925"/>
    </source>
</evidence>
<dbReference type="Gene3D" id="1.10.3730.10">
    <property type="entry name" value="ProC C-terminal domain-like"/>
    <property type="match status" value="1"/>
</dbReference>
<keyword evidence="4" id="KW-0641">Proline biosynthesis</keyword>
<organism evidence="9 10">
    <name type="scientific">Reinekea forsetii</name>
    <dbReference type="NCBI Taxonomy" id="1336806"/>
    <lineage>
        <taxon>Bacteria</taxon>
        <taxon>Pseudomonadati</taxon>
        <taxon>Pseudomonadota</taxon>
        <taxon>Gammaproteobacteria</taxon>
        <taxon>Oceanospirillales</taxon>
        <taxon>Saccharospirillaceae</taxon>
        <taxon>Reinekea</taxon>
    </lineage>
</organism>
<dbReference type="PANTHER" id="PTHR11645:SF0">
    <property type="entry name" value="PYRROLINE-5-CARBOXYLATE REDUCTASE 3"/>
    <property type="match status" value="1"/>
</dbReference>
<dbReference type="SUPFAM" id="SSF51735">
    <property type="entry name" value="NAD(P)-binding Rossmann-fold domains"/>
    <property type="match status" value="1"/>
</dbReference>
<feature type="domain" description="Pyrroline-5-carboxylate reductase catalytic N-terminal" evidence="7">
    <location>
        <begin position="6"/>
        <end position="98"/>
    </location>
</feature>
<keyword evidence="4" id="KW-0963">Cytoplasm</keyword>
<sequence>MSIKTLGFIGAGNMTGAIVKGLLASGFAPANLILCNRTPAKLAAFADLGCIVTTDAQEAVALSDALVLAVKPQLMKSVLLPLAESVQQRQPLILSVAAAIGEASINHWLGGGLAIIRTMPNTPALVQAGATGLFANGRVTEAHKEFAQGLFAGIGQYRWVDPEALIHSVTAAAGSAPAYFFRFAQAMSRTAQVQGLSEDQARVLIGQTMLGAAKMILETDEPLEQMCQKVCSPKGTTERAIQSFEASDIDLIVAKAMTACFERSQELAELLAD</sequence>
<dbReference type="InterPro" id="IPR028939">
    <property type="entry name" value="P5C_Rdtase_cat_N"/>
</dbReference>
<comment type="pathway">
    <text evidence="4">Amino-acid biosynthesis; L-proline biosynthesis; L-proline from L-glutamate 5-semialdehyde: step 1/1.</text>
</comment>
<protein>
    <recommendedName>
        <fullName evidence="4 5">Pyrroline-5-carboxylate reductase</fullName>
        <shortName evidence="4">P5C reductase</shortName>
        <shortName evidence="4">P5CR</shortName>
        <ecNumber evidence="4 5">1.5.1.2</ecNumber>
    </recommendedName>
    <alternativeName>
        <fullName evidence="4">PCA reductase</fullName>
    </alternativeName>
</protein>
<evidence type="ECO:0000256" key="5">
    <source>
        <dbReference type="NCBIfam" id="TIGR00112"/>
    </source>
</evidence>
<feature type="domain" description="Pyrroline-5-carboxylate reductase dimerisation" evidence="8">
    <location>
        <begin position="163"/>
        <end position="267"/>
    </location>
</feature>
<dbReference type="FunFam" id="1.10.3730.10:FF:000001">
    <property type="entry name" value="Pyrroline-5-carboxylate reductase"/>
    <property type="match status" value="1"/>
</dbReference>
<dbReference type="HAMAP" id="MF_01925">
    <property type="entry name" value="P5C_reductase"/>
    <property type="match status" value="1"/>
</dbReference>
<accession>A0A2K8KNN6</accession>
<dbReference type="RefSeq" id="WP_100255901.1">
    <property type="nucleotide sequence ID" value="NZ_CP011797.1"/>
</dbReference>
<proteinExistence type="inferred from homology"/>
<comment type="similarity">
    <text evidence="1 4">Belongs to the pyrroline-5-carboxylate reductase family.</text>
</comment>
<name>A0A2K8KNN6_9GAMM</name>
<reference evidence="9 10" key="1">
    <citation type="journal article" date="2017" name="Environ. Microbiol.">
        <title>Genomic and physiological analyses of 'Reinekea forsetii' reveal a versatile opportunistic lifestyle during spring algae blooms.</title>
        <authorList>
            <person name="Avci B."/>
            <person name="Hahnke R.L."/>
            <person name="Chafee M."/>
            <person name="Fischer T."/>
            <person name="Gruber-Vodicka H."/>
            <person name="Tegetmeyer H.E."/>
            <person name="Harder J."/>
            <person name="Fuchs B.M."/>
            <person name="Amann R.I."/>
            <person name="Teeling H."/>
        </authorList>
    </citation>
    <scope>NUCLEOTIDE SEQUENCE [LARGE SCALE GENOMIC DNA]</scope>
    <source>
        <strain evidence="9 10">Hel1_31_D35</strain>
    </source>
</reference>
<dbReference type="UniPathway" id="UPA00098">
    <property type="reaction ID" value="UER00361"/>
</dbReference>
<dbReference type="InterPro" id="IPR000304">
    <property type="entry name" value="Pyrroline-COOH_reductase"/>
</dbReference>
<dbReference type="GO" id="GO:0004735">
    <property type="term" value="F:pyrroline-5-carboxylate reductase activity"/>
    <property type="evidence" value="ECO:0007669"/>
    <property type="project" value="UniProtKB-UniRule"/>
</dbReference>
<dbReference type="PANTHER" id="PTHR11645">
    <property type="entry name" value="PYRROLINE-5-CARBOXYLATE REDUCTASE"/>
    <property type="match status" value="1"/>
</dbReference>
<dbReference type="GO" id="GO:0055129">
    <property type="term" value="P:L-proline biosynthetic process"/>
    <property type="evidence" value="ECO:0007669"/>
    <property type="project" value="UniProtKB-UniRule"/>
</dbReference>
<keyword evidence="2 4" id="KW-0521">NADP</keyword>
<evidence type="ECO:0000259" key="7">
    <source>
        <dbReference type="Pfam" id="PF03807"/>
    </source>
</evidence>
<evidence type="ECO:0000313" key="9">
    <source>
        <dbReference type="EMBL" id="ATX75501.1"/>
    </source>
</evidence>
<evidence type="ECO:0000256" key="3">
    <source>
        <dbReference type="ARBA" id="ARBA00023002"/>
    </source>
</evidence>
<feature type="binding site" evidence="6">
    <location>
        <begin position="69"/>
        <end position="72"/>
    </location>
    <ligand>
        <name>NADP(+)</name>
        <dbReference type="ChEBI" id="CHEBI:58349"/>
    </ligand>
</feature>
<feature type="binding site" evidence="6">
    <location>
        <begin position="9"/>
        <end position="14"/>
    </location>
    <ligand>
        <name>NADP(+)</name>
        <dbReference type="ChEBI" id="CHEBI:58349"/>
    </ligand>
</feature>
<keyword evidence="4" id="KW-0028">Amino-acid biosynthesis</keyword>
<dbReference type="OrthoDB" id="9805754at2"/>
<evidence type="ECO:0000256" key="1">
    <source>
        <dbReference type="ARBA" id="ARBA00005525"/>
    </source>
</evidence>
<comment type="catalytic activity">
    <reaction evidence="4">
        <text>L-proline + NAD(+) = (S)-1-pyrroline-5-carboxylate + NADH + 2 H(+)</text>
        <dbReference type="Rhea" id="RHEA:14105"/>
        <dbReference type="ChEBI" id="CHEBI:15378"/>
        <dbReference type="ChEBI" id="CHEBI:17388"/>
        <dbReference type="ChEBI" id="CHEBI:57540"/>
        <dbReference type="ChEBI" id="CHEBI:57945"/>
        <dbReference type="ChEBI" id="CHEBI:60039"/>
        <dbReference type="EC" id="1.5.1.2"/>
    </reaction>
</comment>
<dbReference type="Gene3D" id="3.40.50.720">
    <property type="entry name" value="NAD(P)-binding Rossmann-like Domain"/>
    <property type="match status" value="1"/>
</dbReference>
<dbReference type="AlphaFoldDB" id="A0A2K8KNN6"/>
<dbReference type="InterPro" id="IPR008927">
    <property type="entry name" value="6-PGluconate_DH-like_C_sf"/>
</dbReference>
<keyword evidence="3 4" id="KW-0560">Oxidoreductase</keyword>
<dbReference type="InterPro" id="IPR036291">
    <property type="entry name" value="NAD(P)-bd_dom_sf"/>
</dbReference>
<evidence type="ECO:0000259" key="8">
    <source>
        <dbReference type="Pfam" id="PF14748"/>
    </source>
</evidence>
<evidence type="ECO:0000256" key="2">
    <source>
        <dbReference type="ARBA" id="ARBA00022857"/>
    </source>
</evidence>
<comment type="function">
    <text evidence="4">Catalyzes the reduction of 1-pyrroline-5-carboxylate (PCA) to L-proline.</text>
</comment>
<comment type="catalytic activity">
    <reaction evidence="4">
        <text>L-proline + NADP(+) = (S)-1-pyrroline-5-carboxylate + NADPH + 2 H(+)</text>
        <dbReference type="Rhea" id="RHEA:14109"/>
        <dbReference type="ChEBI" id="CHEBI:15378"/>
        <dbReference type="ChEBI" id="CHEBI:17388"/>
        <dbReference type="ChEBI" id="CHEBI:57783"/>
        <dbReference type="ChEBI" id="CHEBI:58349"/>
        <dbReference type="ChEBI" id="CHEBI:60039"/>
        <dbReference type="EC" id="1.5.1.2"/>
    </reaction>
</comment>
<dbReference type="GO" id="GO:0005737">
    <property type="term" value="C:cytoplasm"/>
    <property type="evidence" value="ECO:0007669"/>
    <property type="project" value="UniProtKB-SubCell"/>
</dbReference>
<dbReference type="SUPFAM" id="SSF48179">
    <property type="entry name" value="6-phosphogluconate dehydrogenase C-terminal domain-like"/>
    <property type="match status" value="1"/>
</dbReference>
<dbReference type="EC" id="1.5.1.2" evidence="4 5"/>
<dbReference type="Proteomes" id="UP000229757">
    <property type="component" value="Chromosome"/>
</dbReference>
<dbReference type="Pfam" id="PF03807">
    <property type="entry name" value="F420_oxidored"/>
    <property type="match status" value="1"/>
</dbReference>
<evidence type="ECO:0000256" key="6">
    <source>
        <dbReference type="PIRSR" id="PIRSR000193-1"/>
    </source>
</evidence>
<dbReference type="Pfam" id="PF14748">
    <property type="entry name" value="P5CR_dimer"/>
    <property type="match status" value="1"/>
</dbReference>
<comment type="subcellular location">
    <subcellularLocation>
        <location evidence="4">Cytoplasm</location>
    </subcellularLocation>
</comment>
<dbReference type="KEGG" id="rfo:REIFOR_00324"/>
<keyword evidence="10" id="KW-1185">Reference proteome</keyword>